<evidence type="ECO:0000313" key="1">
    <source>
        <dbReference type="EMBL" id="GCE92196.1"/>
    </source>
</evidence>
<dbReference type="Pfam" id="PF00353">
    <property type="entry name" value="HemolysinCabind"/>
    <property type="match status" value="3"/>
</dbReference>
<gene>
    <name evidence="1" type="ORF">NIES46_02320</name>
</gene>
<accession>A0A5M3T314</accession>
<name>A0A5M3T314_LIMPL</name>
<evidence type="ECO:0000313" key="2">
    <source>
        <dbReference type="Proteomes" id="UP000326169"/>
    </source>
</evidence>
<proteinExistence type="predicted"/>
<dbReference type="InterPro" id="IPR011049">
    <property type="entry name" value="Serralysin-like_metalloprot_C"/>
</dbReference>
<reference evidence="1 2" key="1">
    <citation type="journal article" date="2019" name="J Genomics">
        <title>The Draft Genome of a Hydrogen-producing Cyanobacterium, Arthrospira platensis NIES-46.</title>
        <authorList>
            <person name="Suzuki S."/>
            <person name="Yamaguchi H."/>
            <person name="Kawachi M."/>
        </authorList>
    </citation>
    <scope>NUCLEOTIDE SEQUENCE [LARGE SCALE GENOMIC DNA]</scope>
    <source>
        <strain evidence="1 2">NIES-46</strain>
    </source>
</reference>
<keyword evidence="2" id="KW-1185">Reference proteome</keyword>
<protein>
    <recommendedName>
        <fullName evidence="3">Calcium-binding protein</fullName>
    </recommendedName>
</protein>
<sequence length="449" mass="47944">MATTVEFPIIIMTPSELGLEALMSSQPGLNISLEGLDNTIQFGTVANDTIDGSVGGGSNQIYGLDGNDVLLAGNNDILYGGLGADILDASTGSNNQLFGGQGDDILIGGSRSQLFGDLGDDQLFAGIDGDTLTGGPGSDQFWIFNNGNLPINPSVITDFEPGVDVIGLDDPTLSFERLTLTEVNSDITISLDGVPLSIVLGRKADELTPDNFVFASSPLSEDLITYPLFWQGIFGYTAIGEFSYDRSFEGTIVTRDQLSDLQITFFNPDGNPIQSFDYDFPLPPTSELNFNFDTTTQTILQTGNFDQPDGLDLGVEFNLETGVDFITFLQPPDFPEAVIFLEEVVVPGSDADLIGLDEGGMLTVIGLEVVQGVFAEASQQFMLPDSELRIMEAQPALWPDGCLGLPEDGAFCTLAIVPGWEVKVTDGVSELVYRTNESGSLVKLDMSAS</sequence>
<dbReference type="InterPro" id="IPR001343">
    <property type="entry name" value="Hemolysn_Ca-bd"/>
</dbReference>
<dbReference type="EMBL" id="BIMW01000004">
    <property type="protein sequence ID" value="GCE92196.1"/>
    <property type="molecule type" value="Genomic_DNA"/>
</dbReference>
<comment type="caution">
    <text evidence="1">The sequence shown here is derived from an EMBL/GenBank/DDBJ whole genome shotgun (WGS) entry which is preliminary data.</text>
</comment>
<organism evidence="1 2">
    <name type="scientific">Limnospira platensis NIES-46</name>
    <dbReference type="NCBI Taxonomy" id="1236695"/>
    <lineage>
        <taxon>Bacteria</taxon>
        <taxon>Bacillati</taxon>
        <taxon>Cyanobacteriota</taxon>
        <taxon>Cyanophyceae</taxon>
        <taxon>Oscillatoriophycideae</taxon>
        <taxon>Oscillatoriales</taxon>
        <taxon>Sirenicapillariaceae</taxon>
        <taxon>Limnospira</taxon>
    </lineage>
</organism>
<dbReference type="Gene3D" id="2.150.10.10">
    <property type="entry name" value="Serralysin-like metalloprotease, C-terminal"/>
    <property type="match status" value="2"/>
</dbReference>
<dbReference type="Proteomes" id="UP000326169">
    <property type="component" value="Unassembled WGS sequence"/>
</dbReference>
<dbReference type="PRINTS" id="PR00313">
    <property type="entry name" value="CABNDNGRPT"/>
</dbReference>
<evidence type="ECO:0008006" key="3">
    <source>
        <dbReference type="Google" id="ProtNLM"/>
    </source>
</evidence>
<dbReference type="SUPFAM" id="SSF51120">
    <property type="entry name" value="beta-Roll"/>
    <property type="match status" value="1"/>
</dbReference>